<dbReference type="InterPro" id="IPR000515">
    <property type="entry name" value="MetI-like"/>
</dbReference>
<protein>
    <submittedName>
        <fullName evidence="9">Multiple sugar transport system permease protein</fullName>
    </submittedName>
</protein>
<dbReference type="InterPro" id="IPR035906">
    <property type="entry name" value="MetI-like_sf"/>
</dbReference>
<dbReference type="Proteomes" id="UP000276232">
    <property type="component" value="Unassembled WGS sequence"/>
</dbReference>
<comment type="caution">
    <text evidence="9">The sequence shown here is derived from an EMBL/GenBank/DDBJ whole genome shotgun (WGS) entry which is preliminary data.</text>
</comment>
<comment type="subcellular location">
    <subcellularLocation>
        <location evidence="1 7">Cell membrane</location>
        <topology evidence="1 7">Multi-pass membrane protein</topology>
    </subcellularLocation>
</comment>
<organism evidence="9 10">
    <name type="scientific">Pseudokineococcus lusitanus</name>
    <dbReference type="NCBI Taxonomy" id="763993"/>
    <lineage>
        <taxon>Bacteria</taxon>
        <taxon>Bacillati</taxon>
        <taxon>Actinomycetota</taxon>
        <taxon>Actinomycetes</taxon>
        <taxon>Kineosporiales</taxon>
        <taxon>Kineosporiaceae</taxon>
        <taxon>Pseudokineococcus</taxon>
    </lineage>
</organism>
<dbReference type="GO" id="GO:0055085">
    <property type="term" value="P:transmembrane transport"/>
    <property type="evidence" value="ECO:0007669"/>
    <property type="project" value="InterPro"/>
</dbReference>
<keyword evidence="6 7" id="KW-0472">Membrane</keyword>
<evidence type="ECO:0000256" key="2">
    <source>
        <dbReference type="ARBA" id="ARBA00022448"/>
    </source>
</evidence>
<comment type="similarity">
    <text evidence="7">Belongs to the binding-protein-dependent transport system permease family.</text>
</comment>
<keyword evidence="4 7" id="KW-0812">Transmembrane</keyword>
<keyword evidence="3" id="KW-1003">Cell membrane</keyword>
<dbReference type="Pfam" id="PF00528">
    <property type="entry name" value="BPD_transp_1"/>
    <property type="match status" value="1"/>
</dbReference>
<keyword evidence="5 7" id="KW-1133">Transmembrane helix</keyword>
<evidence type="ECO:0000313" key="9">
    <source>
        <dbReference type="EMBL" id="ROP26608.1"/>
    </source>
</evidence>
<feature type="transmembrane region" description="Helical" evidence="7">
    <location>
        <begin position="137"/>
        <end position="159"/>
    </location>
</feature>
<dbReference type="InParanoid" id="A0A3N1G8X8"/>
<evidence type="ECO:0000256" key="5">
    <source>
        <dbReference type="ARBA" id="ARBA00022989"/>
    </source>
</evidence>
<keyword evidence="10" id="KW-1185">Reference proteome</keyword>
<feature type="transmembrane region" description="Helical" evidence="7">
    <location>
        <begin position="57"/>
        <end position="83"/>
    </location>
</feature>
<dbReference type="SUPFAM" id="SSF161098">
    <property type="entry name" value="MetI-like"/>
    <property type="match status" value="1"/>
</dbReference>
<feature type="transmembrane region" description="Helical" evidence="7">
    <location>
        <begin position="180"/>
        <end position="205"/>
    </location>
</feature>
<evidence type="ECO:0000259" key="8">
    <source>
        <dbReference type="PROSITE" id="PS50928"/>
    </source>
</evidence>
<keyword evidence="9" id="KW-0762">Sugar transport</keyword>
<keyword evidence="2 7" id="KW-0813">Transport</keyword>
<gene>
    <name evidence="9" type="ORF">EDC03_3369</name>
</gene>
<dbReference type="Gene3D" id="1.10.3720.10">
    <property type="entry name" value="MetI-like"/>
    <property type="match status" value="1"/>
</dbReference>
<dbReference type="GO" id="GO:0005886">
    <property type="term" value="C:plasma membrane"/>
    <property type="evidence" value="ECO:0007669"/>
    <property type="project" value="UniProtKB-SubCell"/>
</dbReference>
<feature type="transmembrane region" description="Helical" evidence="7">
    <location>
        <begin position="240"/>
        <end position="259"/>
    </location>
</feature>
<dbReference type="PANTHER" id="PTHR43744">
    <property type="entry name" value="ABC TRANSPORTER PERMEASE PROTEIN MG189-RELATED-RELATED"/>
    <property type="match status" value="1"/>
</dbReference>
<sequence>MALTLVAAAFLLPVAWAVLTSLRPYEETARRGYVSVPDTLTLDNYRTALQDGQLLPFFLNTVVIVVPALVVTLALASMAAFVLSRFSFRLNLPLLLLFTAGNLLPPQVIITPLVSIFRDVPLPDVLSSSGALFDSYWGVGLVHVGFQVGFCVFVLSSYMRTLPVELTEAARVDGAGVWRQYASVVLPLCRAPLAALATLQFTWMYNDFFWALVLMVTGDKRPITSALDNLRAGFFTDNNLVAAGAVLIALPTVVVFVVLQKQLVGGLTVGATKG</sequence>
<proteinExistence type="inferred from homology"/>
<evidence type="ECO:0000256" key="6">
    <source>
        <dbReference type="ARBA" id="ARBA00023136"/>
    </source>
</evidence>
<dbReference type="CDD" id="cd06261">
    <property type="entry name" value="TM_PBP2"/>
    <property type="match status" value="1"/>
</dbReference>
<feature type="transmembrane region" description="Helical" evidence="7">
    <location>
        <begin position="95"/>
        <end position="117"/>
    </location>
</feature>
<dbReference type="PROSITE" id="PS50928">
    <property type="entry name" value="ABC_TM1"/>
    <property type="match status" value="1"/>
</dbReference>
<evidence type="ECO:0000256" key="4">
    <source>
        <dbReference type="ARBA" id="ARBA00022692"/>
    </source>
</evidence>
<evidence type="ECO:0000256" key="1">
    <source>
        <dbReference type="ARBA" id="ARBA00004651"/>
    </source>
</evidence>
<evidence type="ECO:0000256" key="7">
    <source>
        <dbReference type="RuleBase" id="RU363032"/>
    </source>
</evidence>
<feature type="domain" description="ABC transmembrane type-1" evidence="8">
    <location>
        <begin position="58"/>
        <end position="259"/>
    </location>
</feature>
<dbReference type="EMBL" id="RJKN01000012">
    <property type="protein sequence ID" value="ROP26608.1"/>
    <property type="molecule type" value="Genomic_DNA"/>
</dbReference>
<evidence type="ECO:0000256" key="3">
    <source>
        <dbReference type="ARBA" id="ARBA00022475"/>
    </source>
</evidence>
<evidence type="ECO:0000313" key="10">
    <source>
        <dbReference type="Proteomes" id="UP000276232"/>
    </source>
</evidence>
<accession>A0A3N1G8X8</accession>
<name>A0A3N1G8X8_9ACTN</name>
<reference evidence="9 10" key="1">
    <citation type="journal article" date="2015" name="Stand. Genomic Sci.">
        <title>Genomic Encyclopedia of Bacterial and Archaeal Type Strains, Phase III: the genomes of soil and plant-associated and newly described type strains.</title>
        <authorList>
            <person name="Whitman W.B."/>
            <person name="Woyke T."/>
            <person name="Klenk H.P."/>
            <person name="Zhou Y."/>
            <person name="Lilburn T.G."/>
            <person name="Beck B.J."/>
            <person name="De Vos P."/>
            <person name="Vandamme P."/>
            <person name="Eisen J.A."/>
            <person name="Garrity G."/>
            <person name="Hugenholtz P."/>
            <person name="Kyrpides N.C."/>
        </authorList>
    </citation>
    <scope>NUCLEOTIDE SEQUENCE [LARGE SCALE GENOMIC DNA]</scope>
    <source>
        <strain evidence="9 10">CECT 7306</strain>
    </source>
</reference>
<dbReference type="AlphaFoldDB" id="A0A3N1G8X8"/>